<name>A0A1C3WLP2_9HYPH</name>
<proteinExistence type="predicted"/>
<accession>A0A1C3WLP2</accession>
<protein>
    <submittedName>
        <fullName evidence="2">Uncharacterized protein</fullName>
    </submittedName>
</protein>
<evidence type="ECO:0000256" key="1">
    <source>
        <dbReference type="SAM" id="MobiDB-lite"/>
    </source>
</evidence>
<evidence type="ECO:0000313" key="2">
    <source>
        <dbReference type="EMBL" id="SCB40786.1"/>
    </source>
</evidence>
<organism evidence="2 3">
    <name type="scientific">Rhizobium multihospitium</name>
    <dbReference type="NCBI Taxonomy" id="410764"/>
    <lineage>
        <taxon>Bacteria</taxon>
        <taxon>Pseudomonadati</taxon>
        <taxon>Pseudomonadota</taxon>
        <taxon>Alphaproteobacteria</taxon>
        <taxon>Hyphomicrobiales</taxon>
        <taxon>Rhizobiaceae</taxon>
        <taxon>Rhizobium/Agrobacterium group</taxon>
        <taxon>Rhizobium</taxon>
    </lineage>
</organism>
<feature type="region of interest" description="Disordered" evidence="1">
    <location>
        <begin position="87"/>
        <end position="122"/>
    </location>
</feature>
<gene>
    <name evidence="2" type="ORF">GA0061103_5697</name>
</gene>
<dbReference type="EMBL" id="FMAG01000006">
    <property type="protein sequence ID" value="SCB40786.1"/>
    <property type="molecule type" value="Genomic_DNA"/>
</dbReference>
<reference evidence="3" key="1">
    <citation type="submission" date="2016-08" db="EMBL/GenBank/DDBJ databases">
        <authorList>
            <person name="Varghese N."/>
            <person name="Submissions Spin"/>
        </authorList>
    </citation>
    <scope>NUCLEOTIDE SEQUENCE [LARGE SCALE GENOMIC DNA]</scope>
    <source>
        <strain evidence="3">HAMBI 2975</strain>
    </source>
</reference>
<evidence type="ECO:0000313" key="3">
    <source>
        <dbReference type="Proteomes" id="UP000199101"/>
    </source>
</evidence>
<keyword evidence="3" id="KW-1185">Reference proteome</keyword>
<dbReference type="RefSeq" id="WP_092715345.1">
    <property type="nucleotide sequence ID" value="NZ_FMAG01000006.1"/>
</dbReference>
<dbReference type="AlphaFoldDB" id="A0A1C3WLP2"/>
<dbReference type="Proteomes" id="UP000199101">
    <property type="component" value="Unassembled WGS sequence"/>
</dbReference>
<dbReference type="STRING" id="410764.GA0061103_5697"/>
<sequence length="122" mass="13570">MNPTPINLTTAVAVYESAVTVNGSGDYWVVQISADGLTHVQRFEELAHAQCEAKHIILGWNDGVPSFRGVTLVKCVEPIENYQAELAKGAERDSRRKRAKAKEREYARQQRIKAQPTANAYA</sequence>